<evidence type="ECO:0000313" key="2">
    <source>
        <dbReference type="EMBL" id="PNT75469.1"/>
    </source>
</evidence>
<dbReference type="Gramene" id="PNT75469">
    <property type="protein sequence ID" value="PNT75469"/>
    <property type="gene ID" value="BRADI_1g33017v3"/>
</dbReference>
<dbReference type="ExpressionAtlas" id="A0A2K2DMG3">
    <property type="expression patterns" value="baseline"/>
</dbReference>
<reference evidence="3" key="3">
    <citation type="submission" date="2018-08" db="UniProtKB">
        <authorList>
            <consortium name="EnsemblPlants"/>
        </authorList>
    </citation>
    <scope>IDENTIFICATION</scope>
    <source>
        <strain evidence="3">cv. Bd21</strain>
    </source>
</reference>
<organism evidence="2">
    <name type="scientific">Brachypodium distachyon</name>
    <name type="common">Purple false brome</name>
    <name type="synonym">Trachynia distachya</name>
    <dbReference type="NCBI Taxonomy" id="15368"/>
    <lineage>
        <taxon>Eukaryota</taxon>
        <taxon>Viridiplantae</taxon>
        <taxon>Streptophyta</taxon>
        <taxon>Embryophyta</taxon>
        <taxon>Tracheophyta</taxon>
        <taxon>Spermatophyta</taxon>
        <taxon>Magnoliopsida</taxon>
        <taxon>Liliopsida</taxon>
        <taxon>Poales</taxon>
        <taxon>Poaceae</taxon>
        <taxon>BOP clade</taxon>
        <taxon>Pooideae</taxon>
        <taxon>Stipodae</taxon>
        <taxon>Brachypodieae</taxon>
        <taxon>Brachypodium</taxon>
    </lineage>
</organism>
<evidence type="ECO:0000313" key="3">
    <source>
        <dbReference type="EnsemblPlants" id="PNT75469"/>
    </source>
</evidence>
<dbReference type="Proteomes" id="UP000008810">
    <property type="component" value="Chromosome 1"/>
</dbReference>
<accession>A0A2K2DMG3</accession>
<reference evidence="2" key="2">
    <citation type="submission" date="2017-06" db="EMBL/GenBank/DDBJ databases">
        <title>WGS assembly of Brachypodium distachyon.</title>
        <authorList>
            <consortium name="The International Brachypodium Initiative"/>
            <person name="Lucas S."/>
            <person name="Harmon-Smith M."/>
            <person name="Lail K."/>
            <person name="Tice H."/>
            <person name="Grimwood J."/>
            <person name="Bruce D."/>
            <person name="Barry K."/>
            <person name="Shu S."/>
            <person name="Lindquist E."/>
            <person name="Wang M."/>
            <person name="Pitluck S."/>
            <person name="Vogel J.P."/>
            <person name="Garvin D.F."/>
            <person name="Mockler T.C."/>
            <person name="Schmutz J."/>
            <person name="Rokhsar D."/>
            <person name="Bevan M.W."/>
        </authorList>
    </citation>
    <scope>NUCLEOTIDE SEQUENCE</scope>
    <source>
        <strain evidence="2">Bd21</strain>
    </source>
</reference>
<reference evidence="2 3" key="1">
    <citation type="journal article" date="2010" name="Nature">
        <title>Genome sequencing and analysis of the model grass Brachypodium distachyon.</title>
        <authorList>
            <consortium name="International Brachypodium Initiative"/>
        </authorList>
    </citation>
    <scope>NUCLEOTIDE SEQUENCE [LARGE SCALE GENOMIC DNA]</scope>
    <source>
        <strain evidence="2 3">Bd21</strain>
    </source>
</reference>
<proteinExistence type="predicted"/>
<evidence type="ECO:0000313" key="4">
    <source>
        <dbReference type="Proteomes" id="UP000008810"/>
    </source>
</evidence>
<gene>
    <name evidence="2" type="ORF">BRADI_1g33017v3</name>
</gene>
<dbReference type="EnsemblPlants" id="PNT75469">
    <property type="protein sequence ID" value="PNT75469"/>
    <property type="gene ID" value="BRADI_1g33017v3"/>
</dbReference>
<keyword evidence="4" id="KW-1185">Reference proteome</keyword>
<evidence type="ECO:0000256" key="1">
    <source>
        <dbReference type="SAM" id="MobiDB-lite"/>
    </source>
</evidence>
<sequence>MSFLSAAATSSPFSFPLARAPPPFSSLQPRARPPGLLFCPCSGRPAAATNLRIPFPSLPPDLPRPPLLSISGHLTRPHSSLSHPWTRLLSHPTTTPRRKGASASTPRAAGSGVPYPGGRWIPDPDRCRRRLRSGQRHGVPAMESWSREQRHGVPAAAAVVWYGVCRRRHGDEGGASTFVPDVDFGLQ</sequence>
<dbReference type="EMBL" id="CM000880">
    <property type="protein sequence ID" value="PNT75469.1"/>
    <property type="molecule type" value="Genomic_DNA"/>
</dbReference>
<feature type="region of interest" description="Disordered" evidence="1">
    <location>
        <begin position="81"/>
        <end position="125"/>
    </location>
</feature>
<name>A0A2K2DMG3_BRADI</name>
<protein>
    <submittedName>
        <fullName evidence="2 3">Uncharacterized protein</fullName>
    </submittedName>
</protein>
<dbReference type="AlphaFoldDB" id="A0A2K2DMG3"/>